<name>A0A0A1YTI3_PSEFL</name>
<gene>
    <name evidence="1" type="ORF">K814_0124680</name>
</gene>
<sequence>MFLAVSTQPVVASRPSSSQETADALSIQLHRSPGRRPPGSCPLQRDARWIADLVLEKLTPLASFHRDQAAIEALYQKLSTSEPSLEVSVEELSDYYALFKKAEHLLRRHRTDETPNIEADYTLCRALKWQFRAAVSDARHQRLTQQLLPALAYVRNGGERSNHRQIGYNYALDPTLQNSTGPQLTVDSRLEITADQRVKSTRAISLKAQLKSSIDEQFKTRSQLGIGYVSLREYANLEQYADARSHSVRTSLSESIRRTVKHLPHLLHDSHSLQRHLAYSALSQPYVRDALSSAGLTDVELPSVENTSQPLITERGITLVASNKVTMDVFDTLKVNTTFKPTLQHTHRHRTLDILGLYETAPELAKLRLASHKHYNDDPVTLLTDIKNHIATSSKQFTQRICTPVPAFKFCTARHSRNKQAQSLLERYVLLKTQSRLDVQQGKEIRTLIQHNRAHLRPDALNVHKLTARAKTLSFSAGVTASSQTETGKGISIEVSHRTLDDPHLSGDYLTIDIAPLKSREIVKKMLRQVLSIIGEQTFDWETLICSISESLLDTVRPSATQVLVKIKHGQPVMLYTRRTVVKNRDLELPGPFAQISGIEAQSLRARHTLRNEQLGCESLDHVLPIARRYLENPDERPGWDDYVEQHTDDFHTLLDTLGGQAHATMLTAEIDALKRISPALTRAANTLIQQAHTALQAPTRANRANAQAAFNQLLTEYMPHYGAKVREAWTLS</sequence>
<evidence type="ECO:0000313" key="1">
    <source>
        <dbReference type="EMBL" id="KGE65285.1"/>
    </source>
</evidence>
<dbReference type="EMBL" id="ASGY01000192">
    <property type="protein sequence ID" value="KGE65285.1"/>
    <property type="molecule type" value="Genomic_DNA"/>
</dbReference>
<comment type="caution">
    <text evidence="1">The sequence shown here is derived from an EMBL/GenBank/DDBJ whole genome shotgun (WGS) entry which is preliminary data.</text>
</comment>
<dbReference type="Proteomes" id="UP000030060">
    <property type="component" value="Unassembled WGS sequence"/>
</dbReference>
<protein>
    <submittedName>
        <fullName evidence="1">Uncharacterized protein</fullName>
    </submittedName>
</protein>
<dbReference type="OrthoDB" id="7002989at2"/>
<reference evidence="1 2" key="1">
    <citation type="journal article" date="2013" name="Genome Announc.">
        <title>Draft Genome Sequence of Pseudomonas fluorescens LMG 5329, a White Line-Inducing Principle-Producing Bioindicator for the Mushroom Pathogen Pseudomonas tolaasii.</title>
        <authorList>
            <person name="Ghequire M.G."/>
            <person name="Rokni-Zadeh H."/>
            <person name="Zarrineh P."/>
            <person name="De Mot R."/>
        </authorList>
    </citation>
    <scope>NUCLEOTIDE SEQUENCE [LARGE SCALE GENOMIC DNA]</scope>
    <source>
        <strain evidence="1 2">LMG 5329</strain>
    </source>
</reference>
<evidence type="ECO:0000313" key="2">
    <source>
        <dbReference type="Proteomes" id="UP000030060"/>
    </source>
</evidence>
<accession>A0A0A1YTI3</accession>
<proteinExistence type="predicted"/>
<organism evidence="1 2">
    <name type="scientific">Pseudomonas fluorescens LMG 5329</name>
    <dbReference type="NCBI Taxonomy" id="1324332"/>
    <lineage>
        <taxon>Bacteria</taxon>
        <taxon>Pseudomonadati</taxon>
        <taxon>Pseudomonadota</taxon>
        <taxon>Gammaproteobacteria</taxon>
        <taxon>Pseudomonadales</taxon>
        <taxon>Pseudomonadaceae</taxon>
        <taxon>Pseudomonas</taxon>
    </lineage>
</organism>
<dbReference type="AlphaFoldDB" id="A0A0A1YTI3"/>
<dbReference type="RefSeq" id="WP_038849930.1">
    <property type="nucleotide sequence ID" value="NZ_ASGY01000192.1"/>
</dbReference>